<proteinExistence type="predicted"/>
<protein>
    <submittedName>
        <fullName evidence="1">Uncharacterized protein</fullName>
    </submittedName>
</protein>
<evidence type="ECO:0000313" key="1">
    <source>
        <dbReference type="EMBL" id="CAK9139323.1"/>
    </source>
</evidence>
<dbReference type="Proteomes" id="UP001642360">
    <property type="component" value="Unassembled WGS sequence"/>
</dbReference>
<gene>
    <name evidence="1" type="ORF">ILEXP_LOCUS6710</name>
</gene>
<keyword evidence="2" id="KW-1185">Reference proteome</keyword>
<evidence type="ECO:0000313" key="2">
    <source>
        <dbReference type="Proteomes" id="UP001642360"/>
    </source>
</evidence>
<name>A0ABC8R2T9_9AQUA</name>
<sequence length="66" mass="7501">RVFKFSNLGVSMMKQMTLDWLEGYVNINDTEKRSDLRTSSSFKSKLPFEATSNVYRSSLASLEGDS</sequence>
<comment type="caution">
    <text evidence="1">The sequence shown here is derived from an EMBL/GenBank/DDBJ whole genome shotgun (WGS) entry which is preliminary data.</text>
</comment>
<dbReference type="AlphaFoldDB" id="A0ABC8R2T9"/>
<feature type="non-terminal residue" evidence="1">
    <location>
        <position position="1"/>
    </location>
</feature>
<dbReference type="EMBL" id="CAUOFW020000952">
    <property type="protein sequence ID" value="CAK9139323.1"/>
    <property type="molecule type" value="Genomic_DNA"/>
</dbReference>
<accession>A0ABC8R2T9</accession>
<reference evidence="1 2" key="1">
    <citation type="submission" date="2024-02" db="EMBL/GenBank/DDBJ databases">
        <authorList>
            <person name="Vignale AGUSTIN F."/>
            <person name="Sosa J E."/>
            <person name="Modenutti C."/>
        </authorList>
    </citation>
    <scope>NUCLEOTIDE SEQUENCE [LARGE SCALE GENOMIC DNA]</scope>
</reference>
<organism evidence="1 2">
    <name type="scientific">Ilex paraguariensis</name>
    <name type="common">yerba mate</name>
    <dbReference type="NCBI Taxonomy" id="185542"/>
    <lineage>
        <taxon>Eukaryota</taxon>
        <taxon>Viridiplantae</taxon>
        <taxon>Streptophyta</taxon>
        <taxon>Embryophyta</taxon>
        <taxon>Tracheophyta</taxon>
        <taxon>Spermatophyta</taxon>
        <taxon>Magnoliopsida</taxon>
        <taxon>eudicotyledons</taxon>
        <taxon>Gunneridae</taxon>
        <taxon>Pentapetalae</taxon>
        <taxon>asterids</taxon>
        <taxon>campanulids</taxon>
        <taxon>Aquifoliales</taxon>
        <taxon>Aquifoliaceae</taxon>
        <taxon>Ilex</taxon>
    </lineage>
</organism>
<feature type="non-terminal residue" evidence="1">
    <location>
        <position position="66"/>
    </location>
</feature>